<feature type="domain" description="NodB homology" evidence="3">
    <location>
        <begin position="1"/>
        <end position="172"/>
    </location>
</feature>
<evidence type="ECO:0000313" key="4">
    <source>
        <dbReference type="EMBL" id="CRZ12772.1"/>
    </source>
</evidence>
<dbReference type="GO" id="GO:0004099">
    <property type="term" value="F:chitin deacetylase activity"/>
    <property type="evidence" value="ECO:0007669"/>
    <property type="project" value="UniProtKB-ARBA"/>
</dbReference>
<proteinExistence type="predicted"/>
<dbReference type="InterPro" id="IPR011330">
    <property type="entry name" value="Glyco_hydro/deAcase_b/a-brl"/>
</dbReference>
<keyword evidence="2" id="KW-0378">Hydrolase</keyword>
<dbReference type="InterPro" id="IPR050248">
    <property type="entry name" value="Polysacc_deacetylase_ArnD"/>
</dbReference>
<organism evidence="4">
    <name type="scientific">Spongospora subterranea</name>
    <dbReference type="NCBI Taxonomy" id="70186"/>
    <lineage>
        <taxon>Eukaryota</taxon>
        <taxon>Sar</taxon>
        <taxon>Rhizaria</taxon>
        <taxon>Endomyxa</taxon>
        <taxon>Phytomyxea</taxon>
        <taxon>Plasmodiophorida</taxon>
        <taxon>Plasmodiophoridae</taxon>
        <taxon>Spongospora</taxon>
    </lineage>
</organism>
<keyword evidence="1" id="KW-0479">Metal-binding</keyword>
<name>A0A0H5RGU0_9EUKA</name>
<dbReference type="SUPFAM" id="SSF88713">
    <property type="entry name" value="Glycoside hydrolase/deacetylase"/>
    <property type="match status" value="1"/>
</dbReference>
<reference evidence="4" key="1">
    <citation type="submission" date="2015-04" db="EMBL/GenBank/DDBJ databases">
        <title>The genome sequence of the plant pathogenic Rhizarian Plasmodiophora brassicae reveals insights in its biotrophic life cycle and the origin of chitin synthesis.</title>
        <authorList>
            <person name="Schwelm A."/>
            <person name="Fogelqvist J."/>
            <person name="Knaust A."/>
            <person name="Julke S."/>
            <person name="Lilja T."/>
            <person name="Dhandapani V."/>
            <person name="Bonilla-Rosso G."/>
            <person name="Karlsson M."/>
            <person name="Shevchenko A."/>
            <person name="Choi S.R."/>
            <person name="Kim H.G."/>
            <person name="Park J.Y."/>
            <person name="Lim Y.P."/>
            <person name="Ludwig-Muller J."/>
            <person name="Dixelius C."/>
        </authorList>
    </citation>
    <scope>NUCLEOTIDE SEQUENCE</scope>
    <source>
        <tissue evidence="4">Potato root galls</tissue>
    </source>
</reference>
<dbReference type="Pfam" id="PF01522">
    <property type="entry name" value="Polysacc_deac_1"/>
    <property type="match status" value="1"/>
</dbReference>
<feature type="non-terminal residue" evidence="4">
    <location>
        <position position="1"/>
    </location>
</feature>
<dbReference type="GO" id="GO:0046872">
    <property type="term" value="F:metal ion binding"/>
    <property type="evidence" value="ECO:0007669"/>
    <property type="project" value="UniProtKB-KW"/>
</dbReference>
<evidence type="ECO:0000259" key="3">
    <source>
        <dbReference type="PROSITE" id="PS51677"/>
    </source>
</evidence>
<feature type="non-terminal residue" evidence="4">
    <location>
        <position position="193"/>
    </location>
</feature>
<dbReference type="AlphaFoldDB" id="A0A0H5RGU0"/>
<dbReference type="EMBL" id="HACM01012330">
    <property type="protein sequence ID" value="CRZ12772.1"/>
    <property type="molecule type" value="Transcribed_RNA"/>
</dbReference>
<dbReference type="GO" id="GO:0005975">
    <property type="term" value="P:carbohydrate metabolic process"/>
    <property type="evidence" value="ECO:0007669"/>
    <property type="project" value="InterPro"/>
</dbReference>
<dbReference type="PANTHER" id="PTHR10587:SF133">
    <property type="entry name" value="CHITIN DEACETYLASE 1-RELATED"/>
    <property type="match status" value="1"/>
</dbReference>
<dbReference type="Gene3D" id="3.20.20.370">
    <property type="entry name" value="Glycoside hydrolase/deacetylase"/>
    <property type="match status" value="1"/>
</dbReference>
<dbReference type="InterPro" id="IPR002509">
    <property type="entry name" value="NODB_dom"/>
</dbReference>
<sequence>LHIPGTYFVTPAAMGDDKKQLDGRCDRIKEIQADRPDTTWGVHGWDHKMIKKGTSLDIIGKSIDKTVEFMKGCGIKPTLFRPPFGVLTDKEADYISTDRNLIIAQWNVEPNDSSSKSESEDKVFDRLRNDFEKNVGIGNGAVILLHDSMFVNRPNLIAMIFHYFHELNYKFVSGQECYDGCNEAICTGGGTGP</sequence>
<accession>A0A0H5RGU0</accession>
<dbReference type="PANTHER" id="PTHR10587">
    <property type="entry name" value="GLYCOSYL TRANSFERASE-RELATED"/>
    <property type="match status" value="1"/>
</dbReference>
<dbReference type="PROSITE" id="PS51677">
    <property type="entry name" value="NODB"/>
    <property type="match status" value="1"/>
</dbReference>
<dbReference type="GO" id="GO:0016020">
    <property type="term" value="C:membrane"/>
    <property type="evidence" value="ECO:0007669"/>
    <property type="project" value="TreeGrafter"/>
</dbReference>
<protein>
    <recommendedName>
        <fullName evidence="3">NodB homology domain-containing protein</fullName>
    </recommendedName>
</protein>
<evidence type="ECO:0000256" key="2">
    <source>
        <dbReference type="ARBA" id="ARBA00022801"/>
    </source>
</evidence>
<evidence type="ECO:0000256" key="1">
    <source>
        <dbReference type="ARBA" id="ARBA00022723"/>
    </source>
</evidence>